<keyword evidence="3 4" id="KW-0687">Ribonucleoprotein</keyword>
<dbReference type="PANTHER" id="PTHR11593:SF10">
    <property type="entry name" value="60S RIBOSOMAL PROTEIN L17"/>
    <property type="match status" value="1"/>
</dbReference>
<protein>
    <recommendedName>
        <fullName evidence="7">60S ribosomal protein L17</fullName>
    </recommendedName>
</protein>
<dbReference type="InterPro" id="IPR005721">
    <property type="entry name" value="Ribosomal_uL22_euk/arc"/>
</dbReference>
<sequence length="113" mass="13213">MKDDEYDRIKGIFPRNLDVSKLRLTHVMVNKARPGRRRTYKAHGRINPFMSPPCHIQIIAREINKPAKKSLLSNAEKQKKLPFKVTLKKLIKLNISNQNRLKNKSVKKQQTVQ</sequence>
<evidence type="ECO:0008006" key="7">
    <source>
        <dbReference type="Google" id="ProtNLM"/>
    </source>
</evidence>
<dbReference type="GO" id="GO:0003735">
    <property type="term" value="F:structural constituent of ribosome"/>
    <property type="evidence" value="ECO:0007669"/>
    <property type="project" value="InterPro"/>
</dbReference>
<evidence type="ECO:0000313" key="5">
    <source>
        <dbReference type="EMBL" id="KOB85788.1"/>
    </source>
</evidence>
<comment type="similarity">
    <text evidence="1 4">Belongs to the universal ribosomal protein uL22 family.</text>
</comment>
<dbReference type="Proteomes" id="UP000054282">
    <property type="component" value="Unassembled WGS sequence"/>
</dbReference>
<evidence type="ECO:0000256" key="2">
    <source>
        <dbReference type="ARBA" id="ARBA00022980"/>
    </source>
</evidence>
<dbReference type="PANTHER" id="PTHR11593">
    <property type="entry name" value="60S RIBOSOMAL PROTEIN L17"/>
    <property type="match status" value="1"/>
</dbReference>
<evidence type="ECO:0000256" key="4">
    <source>
        <dbReference type="RuleBase" id="RU004005"/>
    </source>
</evidence>
<dbReference type="GO" id="GO:0022625">
    <property type="term" value="C:cytosolic large ribosomal subunit"/>
    <property type="evidence" value="ECO:0007669"/>
    <property type="project" value="TreeGrafter"/>
</dbReference>
<dbReference type="AlphaFoldDB" id="A0A0L7LZ35"/>
<evidence type="ECO:0000256" key="3">
    <source>
        <dbReference type="ARBA" id="ARBA00023274"/>
    </source>
</evidence>
<dbReference type="Gene3D" id="3.90.470.10">
    <property type="entry name" value="Ribosomal protein L22/L17"/>
    <property type="match status" value="1"/>
</dbReference>
<evidence type="ECO:0000313" key="6">
    <source>
        <dbReference type="Proteomes" id="UP000054282"/>
    </source>
</evidence>
<keyword evidence="2 4" id="KW-0689">Ribosomal protein</keyword>
<reference evidence="6" key="2">
    <citation type="submission" date="2006-09" db="EMBL/GenBank/DDBJ databases">
        <title>The genome sequence of Plasmodium falciparum Dd2.</title>
        <authorList>
            <consortium name="The Broad Institute Genome Sequencing Platform"/>
            <person name="Birren B."/>
            <person name="Lander E."/>
            <person name="Galagan J."/>
            <person name="Nusbaum C."/>
            <person name="Devon K."/>
            <person name="Henn M."/>
            <person name="Jaffe D."/>
            <person name="Butler J."/>
            <person name="Alvarez P."/>
            <person name="Gnerre S."/>
            <person name="Grabherr M."/>
            <person name="Kleber M."/>
            <person name="Mauceli E."/>
            <person name="Brockman W."/>
            <person name="MacCallum I.A."/>
            <person name="Rounsley S."/>
            <person name="Young S."/>
            <person name="LaButti K."/>
            <person name="Pushparaj V."/>
            <person name="DeCaprio D."/>
            <person name="Crawford M."/>
            <person name="Koehrsen M."/>
            <person name="Engels R."/>
            <person name="Montgomery P."/>
            <person name="Pearson M."/>
            <person name="Howarth C."/>
            <person name="Larson L."/>
            <person name="Luoma S."/>
            <person name="White J."/>
            <person name="Kodira C."/>
            <person name="Zeng Q."/>
            <person name="O'Leary S."/>
            <person name="Yandava C."/>
            <person name="Alvarado L."/>
            <person name="Wirth D."/>
            <person name="Volkman S."/>
            <person name="Hartl D."/>
        </authorList>
    </citation>
    <scope>NUCLEOTIDE SEQUENCE [LARGE SCALE GENOMIC DNA]</scope>
</reference>
<dbReference type="KEGG" id="pfd:PFDG_01255"/>
<reference evidence="6" key="1">
    <citation type="submission" date="2006-09" db="EMBL/GenBank/DDBJ databases">
        <title>Annotation of Plasmodium falciparum Dd2.</title>
        <authorList>
            <consortium name="The Broad Institute Genome Sequencing Platform"/>
            <person name="Volkman S.K."/>
            <person name="Neafsey D.E."/>
            <person name="Dash A.P."/>
            <person name="Chitnis C.E."/>
            <person name="Hartl D.L."/>
            <person name="Young S.K."/>
            <person name="Zeng Q."/>
            <person name="Koehrsen M."/>
            <person name="Alvarado L."/>
            <person name="Berlin A."/>
            <person name="Borenstein D."/>
            <person name="Chapman S.B."/>
            <person name="Chen Z."/>
            <person name="Engels R."/>
            <person name="Freedman E."/>
            <person name="Gellesch M."/>
            <person name="Goldberg J."/>
            <person name="Griggs A."/>
            <person name="Gujja S."/>
            <person name="Heilman E.R."/>
            <person name="Heiman D.I."/>
            <person name="Howarth C."/>
            <person name="Jen D."/>
            <person name="Larson L."/>
            <person name="Mehta T."/>
            <person name="Neiman D."/>
            <person name="Park D."/>
            <person name="Pearson M."/>
            <person name="Roberts A."/>
            <person name="Saif S."/>
            <person name="Shea T."/>
            <person name="Shenoy N."/>
            <person name="Sisk P."/>
            <person name="Stolte C."/>
            <person name="Sykes S."/>
            <person name="Walk T."/>
            <person name="White J."/>
            <person name="Yandava C."/>
            <person name="Haas B."/>
            <person name="Henn M.R."/>
            <person name="Nusbaum C."/>
            <person name="Birren B."/>
        </authorList>
    </citation>
    <scope>NUCLEOTIDE SEQUENCE [LARGE SCALE GENOMIC DNA]</scope>
</reference>
<evidence type="ECO:0000256" key="1">
    <source>
        <dbReference type="ARBA" id="ARBA00009451"/>
    </source>
</evidence>
<gene>
    <name evidence="5" type="ORF">PFDG_01255</name>
</gene>
<dbReference type="SUPFAM" id="SSF54843">
    <property type="entry name" value="Ribosomal protein L22"/>
    <property type="match status" value="1"/>
</dbReference>
<accession>A0A0L7LZ35</accession>
<proteinExistence type="inferred from homology"/>
<dbReference type="GO" id="GO:0002181">
    <property type="term" value="P:cytoplasmic translation"/>
    <property type="evidence" value="ECO:0007669"/>
    <property type="project" value="TreeGrafter"/>
</dbReference>
<dbReference type="InterPro" id="IPR001063">
    <property type="entry name" value="Ribosomal_uL22"/>
</dbReference>
<dbReference type="InterPro" id="IPR036394">
    <property type="entry name" value="Ribosomal_uL22_sf"/>
</dbReference>
<organism evidence="5 6">
    <name type="scientific">Plasmodium falciparum (isolate Dd2)</name>
    <dbReference type="NCBI Taxonomy" id="57267"/>
    <lineage>
        <taxon>Eukaryota</taxon>
        <taxon>Sar</taxon>
        <taxon>Alveolata</taxon>
        <taxon>Apicomplexa</taxon>
        <taxon>Aconoidasida</taxon>
        <taxon>Haemosporida</taxon>
        <taxon>Plasmodiidae</taxon>
        <taxon>Plasmodium</taxon>
        <taxon>Plasmodium (Laverania)</taxon>
    </lineage>
</organism>
<dbReference type="OrthoDB" id="10254664at2759"/>
<name>A0A0L7LZ35_PLAF4</name>
<dbReference type="EMBL" id="DS016185">
    <property type="protein sequence ID" value="KOB85788.1"/>
    <property type="molecule type" value="Genomic_DNA"/>
</dbReference>
<dbReference type="Pfam" id="PF00237">
    <property type="entry name" value="Ribosomal_L22"/>
    <property type="match status" value="1"/>
</dbReference>